<gene>
    <name evidence="2" type="ORF">EV677_1091</name>
</gene>
<accession>A0A4R6GI06</accession>
<name>A0A4R6GI06_9BURK</name>
<evidence type="ECO:0000259" key="1">
    <source>
        <dbReference type="Pfam" id="PF03235"/>
    </source>
</evidence>
<dbReference type="RefSeq" id="WP_112991250.1">
    <property type="nucleotide sequence ID" value="NZ_PTLZ01000001.1"/>
</dbReference>
<organism evidence="2 3">
    <name type="scientific">Herminiimonas fonticola</name>
    <dbReference type="NCBI Taxonomy" id="303380"/>
    <lineage>
        <taxon>Bacteria</taxon>
        <taxon>Pseudomonadati</taxon>
        <taxon>Pseudomonadota</taxon>
        <taxon>Betaproteobacteria</taxon>
        <taxon>Burkholderiales</taxon>
        <taxon>Oxalobacteraceae</taxon>
        <taxon>Herminiimonas</taxon>
    </lineage>
</organism>
<dbReference type="PANTHER" id="PTHR39639:SF1">
    <property type="entry name" value="DUF262 DOMAIN-CONTAINING PROTEIN"/>
    <property type="match status" value="1"/>
</dbReference>
<dbReference type="OrthoDB" id="3654724at2"/>
<dbReference type="InterPro" id="IPR004919">
    <property type="entry name" value="GmrSD_N"/>
</dbReference>
<dbReference type="Proteomes" id="UP000294737">
    <property type="component" value="Unassembled WGS sequence"/>
</dbReference>
<evidence type="ECO:0000313" key="3">
    <source>
        <dbReference type="Proteomes" id="UP000294737"/>
    </source>
</evidence>
<dbReference type="Pfam" id="PF03235">
    <property type="entry name" value="GmrSD_N"/>
    <property type="match status" value="1"/>
</dbReference>
<dbReference type="EMBL" id="SNWF01000004">
    <property type="protein sequence ID" value="TDN94543.1"/>
    <property type="molecule type" value="Genomic_DNA"/>
</dbReference>
<protein>
    <submittedName>
        <fullName evidence="2">Uncharacterized protein DUF262</fullName>
    </submittedName>
</protein>
<reference evidence="2 3" key="1">
    <citation type="submission" date="2019-03" db="EMBL/GenBank/DDBJ databases">
        <title>Genomic Encyclopedia of Type Strains, Phase IV (KMG-IV): sequencing the most valuable type-strain genomes for metagenomic binning, comparative biology and taxonomic classification.</title>
        <authorList>
            <person name="Goeker M."/>
        </authorList>
    </citation>
    <scope>NUCLEOTIDE SEQUENCE [LARGE SCALE GENOMIC DNA]</scope>
    <source>
        <strain evidence="2 3">DSM 18555</strain>
    </source>
</reference>
<comment type="caution">
    <text evidence="2">The sequence shown here is derived from an EMBL/GenBank/DDBJ whole genome shotgun (WGS) entry which is preliminary data.</text>
</comment>
<dbReference type="PANTHER" id="PTHR39639">
    <property type="entry name" value="CHROMOSOME 16, WHOLE GENOME SHOTGUN SEQUENCE"/>
    <property type="match status" value="1"/>
</dbReference>
<feature type="domain" description="GmrSD restriction endonucleases N-terminal" evidence="1">
    <location>
        <begin position="53"/>
        <end position="187"/>
    </location>
</feature>
<evidence type="ECO:0000313" key="2">
    <source>
        <dbReference type="EMBL" id="TDN94543.1"/>
    </source>
</evidence>
<dbReference type="AlphaFoldDB" id="A0A4R6GI06"/>
<sequence>MSAVITAIPEKTAAERDAAEAQIAAHHKIIDYDTREYPVEVIVDKYLDKLEEDENDFFIPDYQRDLTWPEEHQSRFIESVLMGLPIPMLFLADITGQEGRAEIVDGSQRVRTLARFMKDKLRLSGLERLHLLNGFLFSDLPPIRQRRFGRHTVRMIELREGSDAEVRRDIFGRINTGSLKLNDMEIRWGVNDGPYLQFIRELSQQPLFIELAPLSEKAVKLREPQEFVLRFFAYLDGYQNFDRSVVEFLDTFLKAKMETFNDTEMGIAKTEWDNMLAFVKAHFAHGFSKGKGHVRTPRIRYEALSVGTALALRINPNLVPASVDWLESEEFKDLMRSDASNSRPKVIRRIEFVRDKLLGR</sequence>
<proteinExistence type="predicted"/>
<keyword evidence="3" id="KW-1185">Reference proteome</keyword>